<evidence type="ECO:0000313" key="6">
    <source>
        <dbReference type="Proteomes" id="UP000192639"/>
    </source>
</evidence>
<sequence>MLSKHLRISNKKESTRVKAVDFHPTAPTLVAGNHCGTLYIHNYLYGTEQGLNEHAGSIRAVKMHPSGSIFATAGDDKEIRIWDYNKKAVTVRLKGHVDYVRALDFHPTQPWILSGSDDCTIKVWNFYTGELLCSSVGHHHYVMAAAFLDSTHIITGSLDHTLGLWNCEKLFEQKKSVLTPTLIQYQSVEAHDRGVNCIYVSENSIFSGSDDREIKEWKYRNEVLEYHRSIYSHESNVTGLLKYDEVLYSTGEDCKLCINSKENYSITGTGRFWCVAAKDDYLAAGCDTGLVVYTNRPKMVAGVFNGVSYYCMNNKLFKVVKGEAEFVLRGLRLVDNFSISGERALLQYDGCYDVFDMATGNKVSAETGYAYFVQDELYKIRECVLFRGDEKVRVFDEEVVFLASKDDVYVCVSKDGKKLYTNKFDNFVCLLFKVNKVVFMQNTLVCVGERAIRAIDLGSLETRFALSTDVEIVDASSLCFGSELVFVYATTKLISYFYEGAGHLCSASAYAKILSTGPDFLWLVDLNNAVSRIELVTGEIKFRRAVREQQGVLETIQSEQLPGLSPLEYLISRNQGAVAIPFIKEPTRRFDLFLSESRYDECLSLINSHGLSHKKSVLADRIVSENDSDAYHIAEECLSGDESGLFHFLVFSGQFNKLRSKRNLFEEDVYLELIEIVTRNAEDRPLKRKEKKTETEKQPKMIEPEKQPKMIETEKQPKMIETEKQPKADSDSSKLTKSPDKNALKSKLSQITLDQHNAFSSSESQSHKSKYSDKSRISEPATSVMATVNDSDPSQPIYSKRALESKQPEIAQFVMQLQETLSPSNSTTAHTTESVAADDVDLVASAYALAMQLTTDGRLSEAAACFRSTLHLVAHQIDLGGDSPDFTD</sequence>
<keyword evidence="1 3" id="KW-0853">WD repeat</keyword>
<reference evidence="5 6" key="1">
    <citation type="journal article" date="2017" name="Environ. Microbiol.">
        <title>Decay of the glycolytic pathway and adaptation to intranuclear parasitism within Enterocytozoonidae microsporidia.</title>
        <authorList>
            <person name="Wiredu Boakye D."/>
            <person name="Jaroenlak P."/>
            <person name="Prachumwat A."/>
            <person name="Williams T.A."/>
            <person name="Bateman K.S."/>
            <person name="Itsathitphaisarn O."/>
            <person name="Sritunyalucksana K."/>
            <person name="Paszkiewicz K.H."/>
            <person name="Moore K.A."/>
            <person name="Stentiford G.D."/>
            <person name="Williams B.A."/>
        </authorList>
    </citation>
    <scope>NUCLEOTIDE SEQUENCE [LARGE SCALE GENOMIC DNA]</scope>
    <source>
        <strain evidence="5 6">GB1</strain>
    </source>
</reference>
<dbReference type="OrthoDB" id="10261470at2759"/>
<feature type="repeat" description="WD" evidence="3">
    <location>
        <begin position="93"/>
        <end position="134"/>
    </location>
</feature>
<feature type="repeat" description="WD" evidence="3">
    <location>
        <begin position="51"/>
        <end position="92"/>
    </location>
</feature>
<dbReference type="InterPro" id="IPR015943">
    <property type="entry name" value="WD40/YVTN_repeat-like_dom_sf"/>
</dbReference>
<dbReference type="VEuPathDB" id="MicrosporidiaDB:ECANGB1_970"/>
<feature type="non-terminal residue" evidence="5">
    <location>
        <position position="888"/>
    </location>
</feature>
<evidence type="ECO:0000256" key="2">
    <source>
        <dbReference type="ARBA" id="ARBA00022737"/>
    </source>
</evidence>
<dbReference type="Pfam" id="PF00400">
    <property type="entry name" value="WD40"/>
    <property type="match status" value="4"/>
</dbReference>
<dbReference type="GO" id="GO:0006890">
    <property type="term" value="P:retrograde vesicle-mediated transport, Golgi to endoplasmic reticulum"/>
    <property type="evidence" value="ECO:0007669"/>
    <property type="project" value="TreeGrafter"/>
</dbReference>
<dbReference type="EMBL" id="LWDP01000027">
    <property type="protein sequence ID" value="ORD94244.1"/>
    <property type="molecule type" value="Genomic_DNA"/>
</dbReference>
<dbReference type="GO" id="GO:0006888">
    <property type="term" value="P:endoplasmic reticulum to Golgi vesicle-mediated transport"/>
    <property type="evidence" value="ECO:0007669"/>
    <property type="project" value="TreeGrafter"/>
</dbReference>
<feature type="region of interest" description="Disordered" evidence="4">
    <location>
        <begin position="756"/>
        <end position="794"/>
    </location>
</feature>
<evidence type="ECO:0000313" key="5">
    <source>
        <dbReference type="EMBL" id="ORD94244.1"/>
    </source>
</evidence>
<keyword evidence="6" id="KW-1185">Reference proteome</keyword>
<name>A0A1Y1S712_9MICR</name>
<dbReference type="GO" id="GO:0006886">
    <property type="term" value="P:intracellular protein transport"/>
    <property type="evidence" value="ECO:0007669"/>
    <property type="project" value="TreeGrafter"/>
</dbReference>
<dbReference type="Gene3D" id="1.25.40.470">
    <property type="match status" value="1"/>
</dbReference>
<evidence type="ECO:0000256" key="4">
    <source>
        <dbReference type="SAM" id="MobiDB-lite"/>
    </source>
</evidence>
<evidence type="ECO:0000256" key="1">
    <source>
        <dbReference type="ARBA" id="ARBA00022574"/>
    </source>
</evidence>
<dbReference type="Proteomes" id="UP000192639">
    <property type="component" value="Unassembled WGS sequence"/>
</dbReference>
<dbReference type="GO" id="GO:0006891">
    <property type="term" value="P:intra-Golgi vesicle-mediated transport"/>
    <property type="evidence" value="ECO:0007669"/>
    <property type="project" value="TreeGrafter"/>
</dbReference>
<dbReference type="PROSITE" id="PS00678">
    <property type="entry name" value="WD_REPEATS_1"/>
    <property type="match status" value="1"/>
</dbReference>
<dbReference type="PROSITE" id="PS50294">
    <property type="entry name" value="WD_REPEATS_REGION"/>
    <property type="match status" value="2"/>
</dbReference>
<proteinExistence type="predicted"/>
<dbReference type="InterPro" id="IPR050844">
    <property type="entry name" value="Coatomer_complex_subunit"/>
</dbReference>
<evidence type="ECO:0000256" key="3">
    <source>
        <dbReference type="PROSITE-ProRule" id="PRU00221"/>
    </source>
</evidence>
<dbReference type="Gene3D" id="2.130.10.10">
    <property type="entry name" value="YVTN repeat-like/Quinoprotein amine dehydrogenase"/>
    <property type="match status" value="1"/>
</dbReference>
<feature type="compositionally biased region" description="Polar residues" evidence="4">
    <location>
        <begin position="780"/>
        <end position="794"/>
    </location>
</feature>
<comment type="caution">
    <text evidence="5">The sequence shown here is derived from an EMBL/GenBank/DDBJ whole genome shotgun (WGS) entry which is preliminary data.</text>
</comment>
<feature type="region of interest" description="Disordered" evidence="4">
    <location>
        <begin position="684"/>
        <end position="743"/>
    </location>
</feature>
<accession>A0A1Y1S712</accession>
<dbReference type="PROSITE" id="PS50082">
    <property type="entry name" value="WD_REPEATS_2"/>
    <property type="match status" value="3"/>
</dbReference>
<dbReference type="CDD" id="cd00200">
    <property type="entry name" value="WD40"/>
    <property type="match status" value="1"/>
</dbReference>
<gene>
    <name evidence="5" type="primary">COPA</name>
    <name evidence="5" type="ORF">ECANGB1_970</name>
</gene>
<organism evidence="5 6">
    <name type="scientific">Enterospora canceri</name>
    <dbReference type="NCBI Taxonomy" id="1081671"/>
    <lineage>
        <taxon>Eukaryota</taxon>
        <taxon>Fungi</taxon>
        <taxon>Fungi incertae sedis</taxon>
        <taxon>Microsporidia</taxon>
        <taxon>Enterocytozoonidae</taxon>
        <taxon>Enterospora</taxon>
    </lineage>
</organism>
<protein>
    <submittedName>
        <fullName evidence="5">COPA</fullName>
    </submittedName>
</protein>
<feature type="repeat" description="WD" evidence="3">
    <location>
        <begin position="188"/>
        <end position="221"/>
    </location>
</feature>
<dbReference type="InterPro" id="IPR019775">
    <property type="entry name" value="WD40_repeat_CS"/>
</dbReference>
<dbReference type="PANTHER" id="PTHR19876:SF2">
    <property type="entry name" value="COATOMER SUBUNIT BETA"/>
    <property type="match status" value="1"/>
</dbReference>
<dbReference type="PANTHER" id="PTHR19876">
    <property type="entry name" value="COATOMER"/>
    <property type="match status" value="1"/>
</dbReference>
<dbReference type="InterPro" id="IPR001680">
    <property type="entry name" value="WD40_rpt"/>
</dbReference>
<dbReference type="AlphaFoldDB" id="A0A1Y1S712"/>
<keyword evidence="2" id="KW-0677">Repeat</keyword>
<dbReference type="InterPro" id="IPR036322">
    <property type="entry name" value="WD40_repeat_dom_sf"/>
</dbReference>
<dbReference type="GO" id="GO:0030126">
    <property type="term" value="C:COPI vesicle coat"/>
    <property type="evidence" value="ECO:0007669"/>
    <property type="project" value="TreeGrafter"/>
</dbReference>
<dbReference type="SMART" id="SM00320">
    <property type="entry name" value="WD40"/>
    <property type="match status" value="6"/>
</dbReference>
<dbReference type="SUPFAM" id="SSF50978">
    <property type="entry name" value="WD40 repeat-like"/>
    <property type="match status" value="1"/>
</dbReference>